<gene>
    <name evidence="4" type="ORF">LCGC14_0985570</name>
</gene>
<protein>
    <recommendedName>
        <fullName evidence="3">Peptidase S9 prolyl oligopeptidase catalytic domain-containing protein</fullName>
    </recommendedName>
</protein>
<dbReference type="PANTHER" id="PTHR42776:SF27">
    <property type="entry name" value="DIPEPTIDYL PEPTIDASE FAMILY MEMBER 6"/>
    <property type="match status" value="1"/>
</dbReference>
<evidence type="ECO:0000313" key="4">
    <source>
        <dbReference type="EMBL" id="KKN15478.1"/>
    </source>
</evidence>
<dbReference type="GO" id="GO:0006508">
    <property type="term" value="P:proteolysis"/>
    <property type="evidence" value="ECO:0007669"/>
    <property type="project" value="InterPro"/>
</dbReference>
<evidence type="ECO:0000259" key="3">
    <source>
        <dbReference type="Pfam" id="PF00326"/>
    </source>
</evidence>
<keyword evidence="2" id="KW-0720">Serine protease</keyword>
<comment type="caution">
    <text evidence="4">The sequence shown here is derived from an EMBL/GenBank/DDBJ whole genome shotgun (WGS) entry which is preliminary data.</text>
</comment>
<name>A0A0F9RDY9_9ZZZZ</name>
<dbReference type="Gene3D" id="2.120.10.30">
    <property type="entry name" value="TolB, C-terminal domain"/>
    <property type="match status" value="2"/>
</dbReference>
<keyword evidence="1" id="KW-0378">Hydrolase</keyword>
<dbReference type="Pfam" id="PF07676">
    <property type="entry name" value="PD40"/>
    <property type="match status" value="1"/>
</dbReference>
<dbReference type="Pfam" id="PF00326">
    <property type="entry name" value="Peptidase_S9"/>
    <property type="match status" value="1"/>
</dbReference>
<accession>A0A0F9RDY9</accession>
<dbReference type="InterPro" id="IPR011659">
    <property type="entry name" value="WD40"/>
</dbReference>
<proteinExistence type="predicted"/>
<dbReference type="EMBL" id="LAZR01003708">
    <property type="protein sequence ID" value="KKN15478.1"/>
    <property type="molecule type" value="Genomic_DNA"/>
</dbReference>
<reference evidence="4" key="1">
    <citation type="journal article" date="2015" name="Nature">
        <title>Complex archaea that bridge the gap between prokaryotes and eukaryotes.</title>
        <authorList>
            <person name="Spang A."/>
            <person name="Saw J.H."/>
            <person name="Jorgensen S.L."/>
            <person name="Zaremba-Niedzwiedzka K."/>
            <person name="Martijn J."/>
            <person name="Lind A.E."/>
            <person name="van Eijk R."/>
            <person name="Schleper C."/>
            <person name="Guy L."/>
            <person name="Ettema T.J."/>
        </authorList>
    </citation>
    <scope>NUCLEOTIDE SEQUENCE</scope>
</reference>
<dbReference type="SUPFAM" id="SSF82171">
    <property type="entry name" value="DPP6 N-terminal domain-like"/>
    <property type="match status" value="1"/>
</dbReference>
<dbReference type="Gene3D" id="3.40.50.1820">
    <property type="entry name" value="alpha/beta hydrolase"/>
    <property type="match status" value="1"/>
</dbReference>
<dbReference type="InterPro" id="IPR029058">
    <property type="entry name" value="AB_hydrolase_fold"/>
</dbReference>
<feature type="domain" description="Peptidase S9 prolyl oligopeptidase catalytic" evidence="3">
    <location>
        <begin position="475"/>
        <end position="680"/>
    </location>
</feature>
<dbReference type="InterPro" id="IPR011042">
    <property type="entry name" value="6-blade_b-propeller_TolB-like"/>
</dbReference>
<sequence>MKIETCFGIFPESCMKGNQVKDKHRSSRLQAGIVTFITLQLFLIMNASAQEKRPLSPDQAIRIVRIRDVLMTPDGGKVFYSRTRLEWDKNKYKKTYYMIPSTGGTPQQFIGKEGGEGFQFSPNGKYLSFLREIDKDMQLFLIPVTGGEALQYTKHKGGIEEYKWSRDSKQIFFAAKDTMSEKQQMEWEKGADAYYVDEGPNGKLAGRWRNLWVFDIESKKEISLTKEKFLLQDFDVSPDGKYVALAAQPNNRQNYPHLSELYLYDLDKNSLKRLTYNRAPEENLKWSPDGKVFLYRSPDDKEFDLHNGFFWIMNPKTGENWKLNAQNRGEVDHVVWMPDGRSLLFNEVHGTNVNLYRLDIEKDTMTPLTNKTGTLRALAFSEDRKKMVYSFSDFNTPADIYVSDVAAKNEIQLTYANPWIDKEVLLGKGEVLRWKSPDGTEIEGIFIFPVDFKKGEKAPLMLDIHGGPSGYFGNDFDTFFQLYSGLGYAVLGPNVRGSSGYGDEILQGLMGDVGGGEFEDLMSGVDHVIELGHVNPERMGVRGWSWGGVSCGWVVTHTDRFKAASCGAGVFSWQAESGPGFNFDVSLWYIGGNAWENPEEWRNHSALTYVKNVETPTLLLHGSRDITSSTNQSMVFYTALRDLNVPTRFMKFPRQDHGVREPRLRRILMIEEIKWMQKHIFGKEWEPPEMKHDFSQE</sequence>
<dbReference type="GO" id="GO:0004252">
    <property type="term" value="F:serine-type endopeptidase activity"/>
    <property type="evidence" value="ECO:0007669"/>
    <property type="project" value="TreeGrafter"/>
</dbReference>
<organism evidence="4">
    <name type="scientific">marine sediment metagenome</name>
    <dbReference type="NCBI Taxonomy" id="412755"/>
    <lineage>
        <taxon>unclassified sequences</taxon>
        <taxon>metagenomes</taxon>
        <taxon>ecological metagenomes</taxon>
    </lineage>
</organism>
<evidence type="ECO:0000256" key="2">
    <source>
        <dbReference type="ARBA" id="ARBA00022825"/>
    </source>
</evidence>
<dbReference type="InterPro" id="IPR001375">
    <property type="entry name" value="Peptidase_S9_cat"/>
</dbReference>
<keyword evidence="2" id="KW-0645">Protease</keyword>
<dbReference type="SUPFAM" id="SSF53474">
    <property type="entry name" value="alpha/beta-Hydrolases"/>
    <property type="match status" value="1"/>
</dbReference>
<dbReference type="PANTHER" id="PTHR42776">
    <property type="entry name" value="SERINE PEPTIDASE S9 FAMILY MEMBER"/>
    <property type="match status" value="1"/>
</dbReference>
<evidence type="ECO:0000256" key="1">
    <source>
        <dbReference type="ARBA" id="ARBA00022801"/>
    </source>
</evidence>
<dbReference type="AlphaFoldDB" id="A0A0F9RDY9"/>